<protein>
    <recommendedName>
        <fullName evidence="3">DUF2188 domain-containing protein</fullName>
    </recommendedName>
</protein>
<dbReference type="Proteomes" id="UP001549145">
    <property type="component" value="Unassembled WGS sequence"/>
</dbReference>
<comment type="caution">
    <text evidence="1">The sequence shown here is derived from an EMBL/GenBank/DDBJ whole genome shotgun (WGS) entry which is preliminary data.</text>
</comment>
<evidence type="ECO:0000313" key="2">
    <source>
        <dbReference type="Proteomes" id="UP001549145"/>
    </source>
</evidence>
<sequence length="72" mass="7697">MWILEWGDSTNEVSGQWNHEEHDSSEKALDAAKTKIGMGLKANAIRSEAGVLWMSGEELLDAAEAAGGTSAH</sequence>
<organism evidence="1 2">
    <name type="scientific">Methylobacterium goesingense</name>
    <dbReference type="NCBI Taxonomy" id="243690"/>
    <lineage>
        <taxon>Bacteria</taxon>
        <taxon>Pseudomonadati</taxon>
        <taxon>Pseudomonadota</taxon>
        <taxon>Alphaproteobacteria</taxon>
        <taxon>Hyphomicrobiales</taxon>
        <taxon>Methylobacteriaceae</taxon>
        <taxon>Methylobacterium</taxon>
    </lineage>
</organism>
<reference evidence="1 2" key="1">
    <citation type="submission" date="2024-06" db="EMBL/GenBank/DDBJ databases">
        <title>Genomic Encyclopedia of Type Strains, Phase IV (KMG-IV): sequencing the most valuable type-strain genomes for metagenomic binning, comparative biology and taxonomic classification.</title>
        <authorList>
            <person name="Goeker M."/>
        </authorList>
    </citation>
    <scope>NUCLEOTIDE SEQUENCE [LARGE SCALE GENOMIC DNA]</scope>
    <source>
        <strain evidence="1 2">DSM 21331</strain>
    </source>
</reference>
<gene>
    <name evidence="1" type="ORF">ABID43_004150</name>
</gene>
<accession>A0ABV2L9R1</accession>
<dbReference type="EMBL" id="JBEPMM010000016">
    <property type="protein sequence ID" value="MET3694588.1"/>
    <property type="molecule type" value="Genomic_DNA"/>
</dbReference>
<proteinExistence type="predicted"/>
<evidence type="ECO:0000313" key="1">
    <source>
        <dbReference type="EMBL" id="MET3694588.1"/>
    </source>
</evidence>
<name>A0ABV2L9R1_9HYPH</name>
<evidence type="ECO:0008006" key="3">
    <source>
        <dbReference type="Google" id="ProtNLM"/>
    </source>
</evidence>
<keyword evidence="2" id="KW-1185">Reference proteome</keyword>
<dbReference type="RefSeq" id="WP_238279649.1">
    <property type="nucleotide sequence ID" value="NZ_BPQL01000062.1"/>
</dbReference>